<dbReference type="InterPro" id="IPR027417">
    <property type="entry name" value="P-loop_NTPase"/>
</dbReference>
<keyword evidence="6 7" id="KW-0067">ATP-binding</keyword>
<gene>
    <name evidence="8" type="ordered locus">Mthe_0311</name>
</gene>
<evidence type="ECO:0000256" key="2">
    <source>
        <dbReference type="ARBA" id="ARBA00022552"/>
    </source>
</evidence>
<evidence type="ECO:0000256" key="5">
    <source>
        <dbReference type="ARBA" id="ARBA00022777"/>
    </source>
</evidence>
<dbReference type="GeneID" id="4463289"/>
<comment type="caution">
    <text evidence="7">Lacks conserved residue(s) required for the propagation of feature annotation.</text>
</comment>
<accession>A0B5Y2</accession>
<feature type="binding site" evidence="7">
    <location>
        <position position="14"/>
    </location>
    <ligand>
        <name>ATP</name>
        <dbReference type="ChEBI" id="CHEBI:30616"/>
    </ligand>
</feature>
<dbReference type="EMBL" id="CP000477">
    <property type="protein sequence ID" value="ABK14106.1"/>
    <property type="molecule type" value="Genomic_DNA"/>
</dbReference>
<dbReference type="RefSeq" id="WP_011695505.1">
    <property type="nucleotide sequence ID" value="NC_008553.1"/>
</dbReference>
<evidence type="ECO:0000256" key="3">
    <source>
        <dbReference type="ARBA" id="ARBA00022679"/>
    </source>
</evidence>
<keyword evidence="4 7" id="KW-0547">Nucleotide-binding</keyword>
<keyword evidence="9" id="KW-1185">Reference proteome</keyword>
<dbReference type="GO" id="GO:0016887">
    <property type="term" value="F:ATP hydrolysis activity"/>
    <property type="evidence" value="ECO:0007669"/>
    <property type="project" value="InterPro"/>
</dbReference>
<dbReference type="HOGENOM" id="CLU_079096_0_1_2"/>
<comment type="similarity">
    <text evidence="7">Belongs to the adenylate kinase family. AK6 subfamily.</text>
</comment>
<feature type="binding site" evidence="7">
    <location>
        <position position="15"/>
    </location>
    <ligand>
        <name>ATP</name>
        <dbReference type="ChEBI" id="CHEBI:30616"/>
    </ligand>
</feature>
<name>A0B5Y2_METTP</name>
<dbReference type="PANTHER" id="PTHR12595">
    <property type="entry name" value="POS9-ACTIVATING FACTOR FAP7-RELATED"/>
    <property type="match status" value="1"/>
</dbReference>
<evidence type="ECO:0000256" key="6">
    <source>
        <dbReference type="ARBA" id="ARBA00022840"/>
    </source>
</evidence>
<keyword evidence="2 7" id="KW-0698">rRNA processing</keyword>
<dbReference type="Pfam" id="PF13238">
    <property type="entry name" value="AAA_18"/>
    <property type="match status" value="1"/>
</dbReference>
<dbReference type="OrthoDB" id="8730at2157"/>
<dbReference type="STRING" id="349307.Mthe_0311"/>
<comment type="subunit">
    <text evidence="7">Interacts with uS11. Not a structural component of 40S pre-ribosomes, but transiently interacts with them by binding to uS11.</text>
</comment>
<evidence type="ECO:0000256" key="7">
    <source>
        <dbReference type="HAMAP-Rule" id="MF_00039"/>
    </source>
</evidence>
<comment type="catalytic activity">
    <reaction evidence="7">
        <text>AMP + ATP = 2 ADP</text>
        <dbReference type="Rhea" id="RHEA:12973"/>
        <dbReference type="ChEBI" id="CHEBI:30616"/>
        <dbReference type="ChEBI" id="CHEBI:456215"/>
        <dbReference type="ChEBI" id="CHEBI:456216"/>
        <dbReference type="EC" id="2.7.4.3"/>
    </reaction>
</comment>
<dbReference type="Gene3D" id="3.40.50.300">
    <property type="entry name" value="P-loop containing nucleotide triphosphate hydrolases"/>
    <property type="match status" value="1"/>
</dbReference>
<keyword evidence="5 7" id="KW-0418">Kinase</keyword>
<reference evidence="8 9" key="1">
    <citation type="submission" date="2006-10" db="EMBL/GenBank/DDBJ databases">
        <title>Complete sequence of Methanosaeta thermophila PT.</title>
        <authorList>
            <consortium name="US DOE Joint Genome Institute"/>
            <person name="Copeland A."/>
            <person name="Lucas S."/>
            <person name="Lapidus A."/>
            <person name="Barry K."/>
            <person name="Detter J.C."/>
            <person name="Glavina del Rio T."/>
            <person name="Hammon N."/>
            <person name="Israni S."/>
            <person name="Pitluck S."/>
            <person name="Chain P."/>
            <person name="Malfatti S."/>
            <person name="Shin M."/>
            <person name="Vergez L."/>
            <person name="Schmutz J."/>
            <person name="Larimer F."/>
            <person name="Land M."/>
            <person name="Hauser L."/>
            <person name="Kyrpides N."/>
            <person name="Kim E."/>
            <person name="Smith K.S."/>
            <person name="Ingram-Smith C."/>
            <person name="Richardson P."/>
        </authorList>
    </citation>
    <scope>NUCLEOTIDE SEQUENCE [LARGE SCALE GENOMIC DNA]</scope>
    <source>
        <strain evidence="9">DSM 6194 / JCM 14653 / NBRC 101360 / PT</strain>
    </source>
</reference>
<dbReference type="HAMAP" id="MF_00039">
    <property type="entry name" value="Adenylate_kinase_AK6"/>
    <property type="match status" value="1"/>
</dbReference>
<evidence type="ECO:0000313" key="9">
    <source>
        <dbReference type="Proteomes" id="UP000000674"/>
    </source>
</evidence>
<feature type="binding site" evidence="7">
    <location>
        <position position="12"/>
    </location>
    <ligand>
        <name>ATP</name>
        <dbReference type="ChEBI" id="CHEBI:30616"/>
    </ligand>
</feature>
<dbReference type="InterPro" id="IPR020618">
    <property type="entry name" value="Adenyl_kinase_AK6"/>
</dbReference>
<evidence type="ECO:0000313" key="8">
    <source>
        <dbReference type="EMBL" id="ABK14106.1"/>
    </source>
</evidence>
<dbReference type="SUPFAM" id="SSF52540">
    <property type="entry name" value="P-loop containing nucleoside triphosphate hydrolases"/>
    <property type="match status" value="1"/>
</dbReference>
<comment type="catalytic activity">
    <reaction evidence="7">
        <text>ATP + H2O = ADP + phosphate + H(+)</text>
        <dbReference type="Rhea" id="RHEA:13065"/>
        <dbReference type="ChEBI" id="CHEBI:15377"/>
        <dbReference type="ChEBI" id="CHEBI:15378"/>
        <dbReference type="ChEBI" id="CHEBI:30616"/>
        <dbReference type="ChEBI" id="CHEBI:43474"/>
        <dbReference type="ChEBI" id="CHEBI:456216"/>
    </reaction>
</comment>
<sequence>MRIALTGTPGTGKTTVSGLLPFRVVNLNDLIRDGMSAGFDPERECLEADMDALEEKIEEIERSCGDDVLIIEGHFAHHFADEAIVLRLHPNVLRRRLEARGYSASKIRENVEAEAIDLILVEALELCSRVHEIDTTDLSPEEVASIITAILKREIEMPPGGIDWLGDPEIDLG</sequence>
<dbReference type="Proteomes" id="UP000000674">
    <property type="component" value="Chromosome"/>
</dbReference>
<feature type="region of interest" description="LID" evidence="7">
    <location>
        <begin position="99"/>
        <end position="109"/>
    </location>
</feature>
<comment type="function">
    <text evidence="7">Broad-specificity nucleoside monophosphate (NMP) kinase that catalyzes the reversible transfer of the terminal phosphate group between nucleoside triphosphates and monophosphates. Has also ATPase activity. Involved in the late maturation steps of the 30S ribosomal particles, specifically 16S rRNA maturation. While NMP activity is not required for ribosome maturation, ATPase activity is. Associates transiently with small ribosomal subunit protein uS11. ATP hydrolysis breaks the interaction with uS11. May temporarily remove uS11 from the ribosome to enable a conformational change of the ribosomal RNA that is needed for the final maturation step of the small ribosomal subunit.</text>
</comment>
<keyword evidence="1 7" id="KW-0690">Ribosome biogenesis</keyword>
<keyword evidence="3 7" id="KW-0808">Transferase</keyword>
<feature type="binding site" evidence="7">
    <location>
        <position position="10"/>
    </location>
    <ligand>
        <name>ATP</name>
        <dbReference type="ChEBI" id="CHEBI:30616"/>
    </ligand>
</feature>
<dbReference type="GO" id="GO:0042274">
    <property type="term" value="P:ribosomal small subunit biogenesis"/>
    <property type="evidence" value="ECO:0007669"/>
    <property type="project" value="UniProtKB-UniRule"/>
</dbReference>
<dbReference type="GO" id="GO:0006364">
    <property type="term" value="P:rRNA processing"/>
    <property type="evidence" value="ECO:0007669"/>
    <property type="project" value="UniProtKB-KW"/>
</dbReference>
<proteinExistence type="inferred from homology"/>
<dbReference type="EC" id="2.7.4.3" evidence="7"/>
<feature type="binding site" evidence="7">
    <location>
        <position position="13"/>
    </location>
    <ligand>
        <name>ATP</name>
        <dbReference type="ChEBI" id="CHEBI:30616"/>
    </ligand>
</feature>
<dbReference type="KEGG" id="mtp:Mthe_0311"/>
<feature type="binding site" evidence="7">
    <location>
        <position position="100"/>
    </location>
    <ligand>
        <name>ATP</name>
        <dbReference type="ChEBI" id="CHEBI:30616"/>
    </ligand>
</feature>
<protein>
    <recommendedName>
        <fullName evidence="7">Putative adenylate kinase</fullName>
        <shortName evidence="7">AK</shortName>
        <ecNumber evidence="7">2.7.4.3</ecNumber>
    </recommendedName>
    <alternativeName>
        <fullName evidence="7">ATP-AMP transphosphorylase</fullName>
    </alternativeName>
</protein>
<evidence type="ECO:0000256" key="4">
    <source>
        <dbReference type="ARBA" id="ARBA00022741"/>
    </source>
</evidence>
<dbReference type="GO" id="GO:0004017">
    <property type="term" value="F:AMP kinase activity"/>
    <property type="evidence" value="ECO:0007669"/>
    <property type="project" value="UniProtKB-UniRule"/>
</dbReference>
<dbReference type="AlphaFoldDB" id="A0B5Y2"/>
<dbReference type="GO" id="GO:0005524">
    <property type="term" value="F:ATP binding"/>
    <property type="evidence" value="ECO:0007669"/>
    <property type="project" value="UniProtKB-UniRule"/>
</dbReference>
<organism evidence="8 9">
    <name type="scientific">Methanothrix thermoacetophila (strain DSM 6194 / JCM 14653 / NBRC 101360 / PT)</name>
    <name type="common">Methanosaeta thermophila</name>
    <dbReference type="NCBI Taxonomy" id="349307"/>
    <lineage>
        <taxon>Archaea</taxon>
        <taxon>Methanobacteriati</taxon>
        <taxon>Methanobacteriota</taxon>
        <taxon>Stenosarchaea group</taxon>
        <taxon>Methanomicrobia</taxon>
        <taxon>Methanotrichales</taxon>
        <taxon>Methanotrichaceae</taxon>
        <taxon>Methanothrix</taxon>
    </lineage>
</organism>
<dbReference type="PANTHER" id="PTHR12595:SF0">
    <property type="entry name" value="ADENYLATE KINASE ISOENZYME 6"/>
    <property type="match status" value="1"/>
</dbReference>
<evidence type="ECO:0000256" key="1">
    <source>
        <dbReference type="ARBA" id="ARBA00022517"/>
    </source>
</evidence>